<organism evidence="2 3">
    <name type="scientific">Roseinatronobacter monicus</name>
    <dbReference type="NCBI Taxonomy" id="393481"/>
    <lineage>
        <taxon>Bacteria</taxon>
        <taxon>Pseudomonadati</taxon>
        <taxon>Pseudomonadota</taxon>
        <taxon>Alphaproteobacteria</taxon>
        <taxon>Rhodobacterales</taxon>
        <taxon>Paracoccaceae</taxon>
        <taxon>Roseinatronobacter</taxon>
    </lineage>
</organism>
<accession>A0A543K4W7</accession>
<keyword evidence="3" id="KW-1185">Reference proteome</keyword>
<comment type="caution">
    <text evidence="2">The sequence shown here is derived from an EMBL/GenBank/DDBJ whole genome shotgun (WGS) entry which is preliminary data.</text>
</comment>
<sequence>MGKRASPSREGAVWYSRPAGWHLIAVVLIIILVIISRPTTLWIVGAFSFPVFGFIVWILCSSRRVR</sequence>
<dbReference type="Proteomes" id="UP000320582">
    <property type="component" value="Unassembled WGS sequence"/>
</dbReference>
<keyword evidence="1" id="KW-0472">Membrane</keyword>
<protein>
    <submittedName>
        <fullName evidence="2">Uncharacterized protein</fullName>
    </submittedName>
</protein>
<evidence type="ECO:0000256" key="1">
    <source>
        <dbReference type="SAM" id="Phobius"/>
    </source>
</evidence>
<keyword evidence="1" id="KW-0812">Transmembrane</keyword>
<evidence type="ECO:0000313" key="2">
    <source>
        <dbReference type="EMBL" id="TQM90126.1"/>
    </source>
</evidence>
<feature type="transmembrane region" description="Helical" evidence="1">
    <location>
        <begin position="12"/>
        <end position="35"/>
    </location>
</feature>
<reference evidence="2 3" key="1">
    <citation type="submission" date="2019-06" db="EMBL/GenBank/DDBJ databases">
        <title>Genomic Encyclopedia of Archaeal and Bacterial Type Strains, Phase II (KMG-II): from individual species to whole genera.</title>
        <authorList>
            <person name="Goeker M."/>
        </authorList>
    </citation>
    <scope>NUCLEOTIDE SEQUENCE [LARGE SCALE GENOMIC DNA]</scope>
    <source>
        <strain evidence="2 3">DSM 18423</strain>
    </source>
</reference>
<evidence type="ECO:0000313" key="3">
    <source>
        <dbReference type="Proteomes" id="UP000320582"/>
    </source>
</evidence>
<proteinExistence type="predicted"/>
<dbReference type="EMBL" id="VFPT01000003">
    <property type="protein sequence ID" value="TQM90126.1"/>
    <property type="molecule type" value="Genomic_DNA"/>
</dbReference>
<keyword evidence="1" id="KW-1133">Transmembrane helix</keyword>
<dbReference type="AlphaFoldDB" id="A0A543K4W7"/>
<gene>
    <name evidence="2" type="ORF">BD293_4051</name>
</gene>
<feature type="transmembrane region" description="Helical" evidence="1">
    <location>
        <begin position="41"/>
        <end position="60"/>
    </location>
</feature>
<name>A0A543K4W7_9RHOB</name>
<dbReference type="RefSeq" id="WP_142085229.1">
    <property type="nucleotide sequence ID" value="NZ_VFPT01000003.1"/>
</dbReference>